<protein>
    <submittedName>
        <fullName evidence="2">Uncharacterized protein</fullName>
    </submittedName>
</protein>
<sequence>MTSNSINTATPPSIRFRKAVRHLLVPALLLTIMPGCNYFILLGYLIGGPPQIQPLFEKETNKSFTDRNVRVAVVCYAPDDLRKFHDNIDQMLSWRLATLLNHNHIDVVEPDAIQAWMVNNPDWDSAVDVGAEFDVNYVVYVDMSEFSLYEQDSSSLFRGRCEAIVSVYEMDTGGDGQRIFTKDINSIFPTQVPRSASDVSYETFRNEYFFRLAEEVGRLFYPYGNGDDIINAT</sequence>
<evidence type="ECO:0000256" key="1">
    <source>
        <dbReference type="SAM" id="Phobius"/>
    </source>
</evidence>
<keyword evidence="3" id="KW-1185">Reference proteome</keyword>
<proteinExistence type="predicted"/>
<keyword evidence="1" id="KW-0472">Membrane</keyword>
<reference evidence="2 3" key="1">
    <citation type="journal article" date="2016" name="Front. Microbiol.">
        <title>Fuerstia marisgermanicae gen. nov., sp. nov., an Unusual Member of the Phylum Planctomycetes from the German Wadden Sea.</title>
        <authorList>
            <person name="Kohn T."/>
            <person name="Heuer A."/>
            <person name="Jogler M."/>
            <person name="Vollmers J."/>
            <person name="Boedeker C."/>
            <person name="Bunk B."/>
            <person name="Rast P."/>
            <person name="Borchert D."/>
            <person name="Glockner I."/>
            <person name="Freese H.M."/>
            <person name="Klenk H.P."/>
            <person name="Overmann J."/>
            <person name="Kaster A.K."/>
            <person name="Rohde M."/>
            <person name="Wiegand S."/>
            <person name="Jogler C."/>
        </authorList>
    </citation>
    <scope>NUCLEOTIDE SEQUENCE [LARGE SCALE GENOMIC DNA]</scope>
    <source>
        <strain evidence="2 3">NH11</strain>
    </source>
</reference>
<keyword evidence="1" id="KW-1133">Transmembrane helix</keyword>
<evidence type="ECO:0000313" key="3">
    <source>
        <dbReference type="Proteomes" id="UP000187735"/>
    </source>
</evidence>
<keyword evidence="1" id="KW-0812">Transmembrane</keyword>
<dbReference type="STRING" id="1891926.Fuma_02057"/>
<dbReference type="KEGG" id="fmr:Fuma_02057"/>
<dbReference type="OrthoDB" id="251209at2"/>
<dbReference type="RefSeq" id="WP_077028215.1">
    <property type="nucleotide sequence ID" value="NZ_CP017641.1"/>
</dbReference>
<accession>A0A1P8WEF0</accession>
<feature type="transmembrane region" description="Helical" evidence="1">
    <location>
        <begin position="23"/>
        <end position="46"/>
    </location>
</feature>
<dbReference type="AlphaFoldDB" id="A0A1P8WEF0"/>
<dbReference type="Proteomes" id="UP000187735">
    <property type="component" value="Chromosome"/>
</dbReference>
<organism evidence="2 3">
    <name type="scientific">Fuerstiella marisgermanici</name>
    <dbReference type="NCBI Taxonomy" id="1891926"/>
    <lineage>
        <taxon>Bacteria</taxon>
        <taxon>Pseudomonadati</taxon>
        <taxon>Planctomycetota</taxon>
        <taxon>Planctomycetia</taxon>
        <taxon>Planctomycetales</taxon>
        <taxon>Planctomycetaceae</taxon>
        <taxon>Fuerstiella</taxon>
    </lineage>
</organism>
<name>A0A1P8WEF0_9PLAN</name>
<evidence type="ECO:0000313" key="2">
    <source>
        <dbReference type="EMBL" id="APZ92446.1"/>
    </source>
</evidence>
<dbReference type="EMBL" id="CP017641">
    <property type="protein sequence ID" value="APZ92446.1"/>
    <property type="molecule type" value="Genomic_DNA"/>
</dbReference>
<gene>
    <name evidence="2" type="ORF">Fuma_02057</name>
</gene>